<keyword evidence="3" id="KW-1185">Reference proteome</keyword>
<evidence type="ECO:0000256" key="1">
    <source>
        <dbReference type="SAM" id="MobiDB-lite"/>
    </source>
</evidence>
<gene>
    <name evidence="2" type="ORF">PoB_004646200</name>
</gene>
<dbReference type="EMBL" id="BLXT01005122">
    <property type="protein sequence ID" value="GFO19957.1"/>
    <property type="molecule type" value="Genomic_DNA"/>
</dbReference>
<proteinExistence type="predicted"/>
<comment type="caution">
    <text evidence="2">The sequence shown here is derived from an EMBL/GenBank/DDBJ whole genome shotgun (WGS) entry which is preliminary data.</text>
</comment>
<sequence length="131" mass="14583">MVFIVVEDGGSFIPLQKLSMRYYPGQSDRSRVSSEARFVPHQSPGGSIFPPIRAPEVRSVPPSELRRFDLSPHQSPGGSICLPIRAPEVRSVPPSEPRRFDLSPHQSSGGLDNIVQKNAPQERFPQLLQRD</sequence>
<evidence type="ECO:0000313" key="2">
    <source>
        <dbReference type="EMBL" id="GFO19957.1"/>
    </source>
</evidence>
<dbReference type="Proteomes" id="UP000735302">
    <property type="component" value="Unassembled WGS sequence"/>
</dbReference>
<feature type="compositionally biased region" description="Polar residues" evidence="1">
    <location>
        <begin position="104"/>
        <end position="119"/>
    </location>
</feature>
<feature type="region of interest" description="Disordered" evidence="1">
    <location>
        <begin position="68"/>
        <end position="131"/>
    </location>
</feature>
<reference evidence="2 3" key="1">
    <citation type="journal article" date="2021" name="Elife">
        <title>Chloroplast acquisition without the gene transfer in kleptoplastic sea slugs, Plakobranchus ocellatus.</title>
        <authorList>
            <person name="Maeda T."/>
            <person name="Takahashi S."/>
            <person name="Yoshida T."/>
            <person name="Shimamura S."/>
            <person name="Takaki Y."/>
            <person name="Nagai Y."/>
            <person name="Toyoda A."/>
            <person name="Suzuki Y."/>
            <person name="Arimoto A."/>
            <person name="Ishii H."/>
            <person name="Satoh N."/>
            <person name="Nishiyama T."/>
            <person name="Hasebe M."/>
            <person name="Maruyama T."/>
            <person name="Minagawa J."/>
            <person name="Obokata J."/>
            <person name="Shigenobu S."/>
        </authorList>
    </citation>
    <scope>NUCLEOTIDE SEQUENCE [LARGE SCALE GENOMIC DNA]</scope>
</reference>
<evidence type="ECO:0000313" key="3">
    <source>
        <dbReference type="Proteomes" id="UP000735302"/>
    </source>
</evidence>
<dbReference type="AlphaFoldDB" id="A0AAV4BKX1"/>
<feature type="region of interest" description="Disordered" evidence="1">
    <location>
        <begin position="33"/>
        <end position="54"/>
    </location>
</feature>
<name>A0AAV4BKX1_9GAST</name>
<protein>
    <submittedName>
        <fullName evidence="2">Uncharacterized protein</fullName>
    </submittedName>
</protein>
<organism evidence="2 3">
    <name type="scientific">Plakobranchus ocellatus</name>
    <dbReference type="NCBI Taxonomy" id="259542"/>
    <lineage>
        <taxon>Eukaryota</taxon>
        <taxon>Metazoa</taxon>
        <taxon>Spiralia</taxon>
        <taxon>Lophotrochozoa</taxon>
        <taxon>Mollusca</taxon>
        <taxon>Gastropoda</taxon>
        <taxon>Heterobranchia</taxon>
        <taxon>Euthyneura</taxon>
        <taxon>Panpulmonata</taxon>
        <taxon>Sacoglossa</taxon>
        <taxon>Placobranchoidea</taxon>
        <taxon>Plakobranchidae</taxon>
        <taxon>Plakobranchus</taxon>
    </lineage>
</organism>
<accession>A0AAV4BKX1</accession>